<keyword evidence="2" id="KW-0812">Transmembrane</keyword>
<dbReference type="FunFam" id="3.10.110.10:FF:000109">
    <property type="entry name" value="Ubiquitin-conjugating enzyme E2 J2-like"/>
    <property type="match status" value="1"/>
</dbReference>
<reference evidence="4" key="1">
    <citation type="submission" date="2021-01" db="EMBL/GenBank/DDBJ databases">
        <authorList>
            <person name="Corre E."/>
            <person name="Pelletier E."/>
            <person name="Niang G."/>
            <person name="Scheremetjew M."/>
            <person name="Finn R."/>
            <person name="Kale V."/>
            <person name="Holt S."/>
            <person name="Cochrane G."/>
            <person name="Meng A."/>
            <person name="Brown T."/>
            <person name="Cohen L."/>
        </authorList>
    </citation>
    <scope>NUCLEOTIDE SEQUENCE</scope>
    <source>
        <strain evidence="4">CCMP3276</strain>
    </source>
</reference>
<organism evidence="4">
    <name type="scientific">Erythrolobus madagascarensis</name>
    <dbReference type="NCBI Taxonomy" id="708628"/>
    <lineage>
        <taxon>Eukaryota</taxon>
        <taxon>Rhodophyta</taxon>
        <taxon>Bangiophyceae</taxon>
        <taxon>Porphyridiales</taxon>
        <taxon>Porphyridiaceae</taxon>
        <taxon>Erythrolobus</taxon>
    </lineage>
</organism>
<evidence type="ECO:0000256" key="1">
    <source>
        <dbReference type="SAM" id="MobiDB-lite"/>
    </source>
</evidence>
<dbReference type="PANTHER" id="PTHR24067">
    <property type="entry name" value="UBIQUITIN-CONJUGATING ENZYME E2"/>
    <property type="match status" value="1"/>
</dbReference>
<keyword evidence="2" id="KW-1133">Transmembrane helix</keyword>
<feature type="transmembrane region" description="Helical" evidence="2">
    <location>
        <begin position="210"/>
        <end position="231"/>
    </location>
</feature>
<evidence type="ECO:0000313" key="4">
    <source>
        <dbReference type="EMBL" id="CAD8725443.1"/>
    </source>
</evidence>
<feature type="domain" description="UBC core" evidence="3">
    <location>
        <begin position="5"/>
        <end position="162"/>
    </location>
</feature>
<evidence type="ECO:0000256" key="2">
    <source>
        <dbReference type="SAM" id="Phobius"/>
    </source>
</evidence>
<dbReference type="SMART" id="SM00212">
    <property type="entry name" value="UBCc"/>
    <property type="match status" value="1"/>
</dbReference>
<dbReference type="InterPro" id="IPR000608">
    <property type="entry name" value="UBC"/>
</dbReference>
<protein>
    <recommendedName>
        <fullName evidence="3">UBC core domain-containing protein</fullName>
    </recommendedName>
</protein>
<dbReference type="EMBL" id="HBFE01002305">
    <property type="protein sequence ID" value="CAD8725443.1"/>
    <property type="molecule type" value="Transcribed_RNA"/>
</dbReference>
<dbReference type="Pfam" id="PF00179">
    <property type="entry name" value="UQ_con"/>
    <property type="match status" value="1"/>
</dbReference>
<keyword evidence="2" id="KW-0472">Membrane</keyword>
<proteinExistence type="predicted"/>
<feature type="compositionally biased region" description="Polar residues" evidence="1">
    <location>
        <begin position="175"/>
        <end position="188"/>
    </location>
</feature>
<sequence length="238" mass="26202">MASSAATSRLRKEYKMITTDPPPHITARPLPSNILMWYFVLRGPPQTAHTGGIYLGKLVFPTQYPYKPPSVHVLTPSGRFKPGAKLCLSMSDFHPETWNPLWSVGSVLTGLLSFMLGDEDTFGSMRSTRSEKLSLARASHKWNRKDRIFRELFPELVLQEHEEEEHMRREIAGSSAKSSTRQSPSTATKPERESAGGAANAGNDQQDGGILGLIGWLIALGVVLAAGWKLLHHIGSSV</sequence>
<dbReference type="InterPro" id="IPR050113">
    <property type="entry name" value="Ub_conjugating_enzyme"/>
</dbReference>
<dbReference type="CDD" id="cd23799">
    <property type="entry name" value="UBCc_UBE2J"/>
    <property type="match status" value="1"/>
</dbReference>
<dbReference type="InterPro" id="IPR016135">
    <property type="entry name" value="UBQ-conjugating_enzyme/RWD"/>
</dbReference>
<feature type="region of interest" description="Disordered" evidence="1">
    <location>
        <begin position="163"/>
        <end position="203"/>
    </location>
</feature>
<dbReference type="PROSITE" id="PS50127">
    <property type="entry name" value="UBC_2"/>
    <property type="match status" value="1"/>
</dbReference>
<dbReference type="SUPFAM" id="SSF54495">
    <property type="entry name" value="UBC-like"/>
    <property type="match status" value="1"/>
</dbReference>
<gene>
    <name evidence="4" type="ORF">EMAD1354_LOCUS1523</name>
</gene>
<evidence type="ECO:0000259" key="3">
    <source>
        <dbReference type="PROSITE" id="PS50127"/>
    </source>
</evidence>
<accession>A0A7S0XJ18</accession>
<dbReference type="Gene3D" id="3.10.110.10">
    <property type="entry name" value="Ubiquitin Conjugating Enzyme"/>
    <property type="match status" value="1"/>
</dbReference>
<name>A0A7S0XJ18_9RHOD</name>
<dbReference type="AlphaFoldDB" id="A0A7S0XJ18"/>